<dbReference type="EMBL" id="CP036278">
    <property type="protein sequence ID" value="QDU57482.1"/>
    <property type="molecule type" value="Genomic_DNA"/>
</dbReference>
<evidence type="ECO:0000313" key="1">
    <source>
        <dbReference type="EMBL" id="QDU57482.1"/>
    </source>
</evidence>
<dbReference type="Proteomes" id="UP000315750">
    <property type="component" value="Chromosome"/>
</dbReference>
<evidence type="ECO:0000313" key="2">
    <source>
        <dbReference type="Proteomes" id="UP000315750"/>
    </source>
</evidence>
<proteinExistence type="predicted"/>
<gene>
    <name evidence="1" type="ORF">Pan181_36990</name>
</gene>
<sequence length="101" mass="11643">MQATRRLPLVLMLLFLVANVGCVTMEQRLSGYTCDRPAKVIDPRGVPIEPCCHCEPMAPRCRDTNACWQLQRTRETFFDSLYALIWECNVWPNSDCCQKCN</sequence>
<reference evidence="1 2" key="1">
    <citation type="submission" date="2019-02" db="EMBL/GenBank/DDBJ databases">
        <title>Deep-cultivation of Planctomycetes and their phenomic and genomic characterization uncovers novel biology.</title>
        <authorList>
            <person name="Wiegand S."/>
            <person name="Jogler M."/>
            <person name="Boedeker C."/>
            <person name="Pinto D."/>
            <person name="Vollmers J."/>
            <person name="Rivas-Marin E."/>
            <person name="Kohn T."/>
            <person name="Peeters S.H."/>
            <person name="Heuer A."/>
            <person name="Rast P."/>
            <person name="Oberbeckmann S."/>
            <person name="Bunk B."/>
            <person name="Jeske O."/>
            <person name="Meyerdierks A."/>
            <person name="Storesund J.E."/>
            <person name="Kallscheuer N."/>
            <person name="Luecker S."/>
            <person name="Lage O.M."/>
            <person name="Pohl T."/>
            <person name="Merkel B.J."/>
            <person name="Hornburger P."/>
            <person name="Mueller R.-W."/>
            <person name="Bruemmer F."/>
            <person name="Labrenz M."/>
            <person name="Spormann A.M."/>
            <person name="Op den Camp H."/>
            <person name="Overmann J."/>
            <person name="Amann R."/>
            <person name="Jetten M.S.M."/>
            <person name="Mascher T."/>
            <person name="Medema M.H."/>
            <person name="Devos D.P."/>
            <person name="Kaster A.-K."/>
            <person name="Ovreas L."/>
            <person name="Rohde M."/>
            <person name="Galperin M.Y."/>
            <person name="Jogler C."/>
        </authorList>
    </citation>
    <scope>NUCLEOTIDE SEQUENCE [LARGE SCALE GENOMIC DNA]</scope>
    <source>
        <strain evidence="1 2">Pan181</strain>
    </source>
</reference>
<dbReference type="AlphaFoldDB" id="A0A518ARY7"/>
<keyword evidence="2" id="KW-1185">Reference proteome</keyword>
<protein>
    <submittedName>
        <fullName evidence="1">Uncharacterized protein</fullName>
    </submittedName>
</protein>
<accession>A0A518ARY7</accession>
<dbReference type="KEGG" id="amuc:Pan181_36990"/>
<name>A0A518ARY7_9BACT</name>
<organism evidence="1 2">
    <name type="scientific">Aeoliella mucimassa</name>
    <dbReference type="NCBI Taxonomy" id="2527972"/>
    <lineage>
        <taxon>Bacteria</taxon>
        <taxon>Pseudomonadati</taxon>
        <taxon>Planctomycetota</taxon>
        <taxon>Planctomycetia</taxon>
        <taxon>Pirellulales</taxon>
        <taxon>Lacipirellulaceae</taxon>
        <taxon>Aeoliella</taxon>
    </lineage>
</organism>
<dbReference type="RefSeq" id="WP_145248687.1">
    <property type="nucleotide sequence ID" value="NZ_CP036278.1"/>
</dbReference>